<dbReference type="Pfam" id="PF00072">
    <property type="entry name" value="Response_reg"/>
    <property type="match status" value="1"/>
</dbReference>
<dbReference type="CDD" id="cd00156">
    <property type="entry name" value="REC"/>
    <property type="match status" value="1"/>
</dbReference>
<dbReference type="PANTHER" id="PTHR44591:SF3">
    <property type="entry name" value="RESPONSE REGULATORY DOMAIN-CONTAINING PROTEIN"/>
    <property type="match status" value="1"/>
</dbReference>
<dbReference type="EMBL" id="PVNP01000204">
    <property type="protein sequence ID" value="PRO71553.1"/>
    <property type="molecule type" value="Genomic_DNA"/>
</dbReference>
<protein>
    <submittedName>
        <fullName evidence="4">Response regulator</fullName>
    </submittedName>
</protein>
<evidence type="ECO:0000313" key="4">
    <source>
        <dbReference type="EMBL" id="PRO71553.1"/>
    </source>
</evidence>
<reference evidence="5" key="1">
    <citation type="journal article" date="2020" name="Int. J. Syst. Evol. Microbiol.">
        <title>Alteromonas alba sp. nov., a marine bacterium isolated from the seawater of the West Pacific Ocean.</title>
        <authorList>
            <person name="Sun C."/>
            <person name="Wu Y.-H."/>
            <person name="Xamxidin M."/>
            <person name="Cheng H."/>
            <person name="Xu X.-W."/>
        </authorList>
    </citation>
    <scope>NUCLEOTIDE SEQUENCE [LARGE SCALE GENOMIC DNA]</scope>
    <source>
        <strain evidence="5">190</strain>
    </source>
</reference>
<organism evidence="4 5">
    <name type="scientific">Alteromonas alba</name>
    <dbReference type="NCBI Taxonomy" id="2079529"/>
    <lineage>
        <taxon>Bacteria</taxon>
        <taxon>Pseudomonadati</taxon>
        <taxon>Pseudomonadota</taxon>
        <taxon>Gammaproteobacteria</taxon>
        <taxon>Alteromonadales</taxon>
        <taxon>Alteromonadaceae</taxon>
        <taxon>Alteromonas/Salinimonas group</taxon>
        <taxon>Alteromonas</taxon>
    </lineage>
</organism>
<name>A0A2S9V553_9ALTE</name>
<dbReference type="InterPro" id="IPR001789">
    <property type="entry name" value="Sig_transdc_resp-reg_receiver"/>
</dbReference>
<dbReference type="PROSITE" id="PS50110">
    <property type="entry name" value="RESPONSE_REGULATORY"/>
    <property type="match status" value="1"/>
</dbReference>
<dbReference type="AlphaFoldDB" id="A0A2S9V553"/>
<dbReference type="OrthoDB" id="5768548at2"/>
<feature type="modified residue" description="4-aspartylphosphate" evidence="2">
    <location>
        <position position="58"/>
    </location>
</feature>
<dbReference type="SMART" id="SM00448">
    <property type="entry name" value="REC"/>
    <property type="match status" value="1"/>
</dbReference>
<accession>A0A2S9V553</accession>
<keyword evidence="5" id="KW-1185">Reference proteome</keyword>
<evidence type="ECO:0000256" key="1">
    <source>
        <dbReference type="ARBA" id="ARBA00022553"/>
    </source>
</evidence>
<evidence type="ECO:0000313" key="5">
    <source>
        <dbReference type="Proteomes" id="UP000238949"/>
    </source>
</evidence>
<dbReference type="Gene3D" id="3.40.50.2300">
    <property type="match status" value="1"/>
</dbReference>
<dbReference type="InterPro" id="IPR011006">
    <property type="entry name" value="CheY-like_superfamily"/>
</dbReference>
<dbReference type="PANTHER" id="PTHR44591">
    <property type="entry name" value="STRESS RESPONSE REGULATOR PROTEIN 1"/>
    <property type="match status" value="1"/>
</dbReference>
<evidence type="ECO:0000259" key="3">
    <source>
        <dbReference type="PROSITE" id="PS50110"/>
    </source>
</evidence>
<proteinExistence type="predicted"/>
<gene>
    <name evidence="4" type="ORF">C6Y40_21675</name>
</gene>
<dbReference type="GO" id="GO:0000160">
    <property type="term" value="P:phosphorelay signal transduction system"/>
    <property type="evidence" value="ECO:0007669"/>
    <property type="project" value="InterPro"/>
</dbReference>
<feature type="domain" description="Response regulatory" evidence="3">
    <location>
        <begin position="5"/>
        <end position="123"/>
    </location>
</feature>
<sequence length="128" mass="14314">MQPLNIAVIDDDEITLELIVDVLESELPVNVVSFSNSALAREFLLKQTSDSLDMVISDMVMPGFDGLALLRDVRSADLMFPFIFMTAYESRQTKLLARQLGAVAYLVKPIVRKKLVSLIKQTMSSYAK</sequence>
<dbReference type="SUPFAM" id="SSF52172">
    <property type="entry name" value="CheY-like"/>
    <property type="match status" value="1"/>
</dbReference>
<keyword evidence="1 2" id="KW-0597">Phosphoprotein</keyword>
<dbReference type="RefSeq" id="WP_105936479.1">
    <property type="nucleotide sequence ID" value="NZ_PVNP01000204.1"/>
</dbReference>
<dbReference type="InterPro" id="IPR050595">
    <property type="entry name" value="Bact_response_regulator"/>
</dbReference>
<comment type="caution">
    <text evidence="4">The sequence shown here is derived from an EMBL/GenBank/DDBJ whole genome shotgun (WGS) entry which is preliminary data.</text>
</comment>
<dbReference type="Proteomes" id="UP000238949">
    <property type="component" value="Unassembled WGS sequence"/>
</dbReference>
<evidence type="ECO:0000256" key="2">
    <source>
        <dbReference type="PROSITE-ProRule" id="PRU00169"/>
    </source>
</evidence>